<keyword evidence="4" id="KW-1185">Reference proteome</keyword>
<evidence type="ECO:0000259" key="2">
    <source>
        <dbReference type="Pfam" id="PF00293"/>
    </source>
</evidence>
<dbReference type="EMBL" id="CP068595">
    <property type="protein sequence ID" value="QQZ64138.1"/>
    <property type="molecule type" value="Genomic_DNA"/>
</dbReference>
<dbReference type="PANTHER" id="PTHR43736:SF1">
    <property type="entry name" value="DIHYDRONEOPTERIN TRIPHOSPHATE DIPHOSPHATASE"/>
    <property type="match status" value="1"/>
</dbReference>
<comment type="similarity">
    <text evidence="1">Belongs to the Nudix hydrolase family.</text>
</comment>
<dbReference type="SUPFAM" id="SSF55811">
    <property type="entry name" value="Nudix"/>
    <property type="match status" value="1"/>
</dbReference>
<protein>
    <submittedName>
        <fullName evidence="3">NUDIX domain-containing protein</fullName>
    </submittedName>
</protein>
<organism evidence="3 4">
    <name type="scientific">Paenibacillus sonchi</name>
    <dbReference type="NCBI Taxonomy" id="373687"/>
    <lineage>
        <taxon>Bacteria</taxon>
        <taxon>Bacillati</taxon>
        <taxon>Bacillota</taxon>
        <taxon>Bacilli</taxon>
        <taxon>Bacillales</taxon>
        <taxon>Paenibacillaceae</taxon>
        <taxon>Paenibacillus</taxon>
        <taxon>Paenibacillus sonchi group</taxon>
    </lineage>
</organism>
<feature type="domain" description="Nudix hydrolase" evidence="2">
    <location>
        <begin position="14"/>
        <end position="101"/>
    </location>
</feature>
<dbReference type="PANTHER" id="PTHR43736">
    <property type="entry name" value="ADP-RIBOSE PYROPHOSPHATASE"/>
    <property type="match status" value="1"/>
</dbReference>
<dbReference type="Pfam" id="PF00293">
    <property type="entry name" value="NUDIX"/>
    <property type="match status" value="1"/>
</dbReference>
<sequence length="107" mass="12499">MTLLRDFLYLNTLEILERTVKRELYEEVGIEIKDTVTFAYSSSFVTDDGRNVINMVFLCEYDSGTAHSKSPDEVEAVYWMTYEEIMNHPQAPPWTKESIRRVALARI</sequence>
<dbReference type="InterPro" id="IPR015797">
    <property type="entry name" value="NUDIX_hydrolase-like_dom_sf"/>
</dbReference>
<reference evidence="3 4" key="1">
    <citation type="submission" date="2021-01" db="EMBL/GenBank/DDBJ databases">
        <title>Whole genome sequence of Paenibacillus sonchi LMG 24727 for comparative genomics.</title>
        <authorList>
            <person name="Lee G."/>
            <person name="Kim M.-J."/>
            <person name="Lim K."/>
            <person name="Shin J.-H."/>
        </authorList>
    </citation>
    <scope>NUCLEOTIDE SEQUENCE [LARGE SCALE GENOMIC DNA]</scope>
    <source>
        <strain evidence="3 4">LMG 24727</strain>
    </source>
</reference>
<dbReference type="AlphaFoldDB" id="A0A974SF20"/>
<dbReference type="Gene3D" id="3.90.79.10">
    <property type="entry name" value="Nucleoside Triphosphate Pyrophosphohydrolase"/>
    <property type="match status" value="1"/>
</dbReference>
<evidence type="ECO:0000256" key="1">
    <source>
        <dbReference type="ARBA" id="ARBA00005582"/>
    </source>
</evidence>
<evidence type="ECO:0000313" key="4">
    <source>
        <dbReference type="Proteomes" id="UP000595841"/>
    </source>
</evidence>
<dbReference type="KEGG" id="pson:JI735_12615"/>
<dbReference type="Proteomes" id="UP000595841">
    <property type="component" value="Chromosome"/>
</dbReference>
<name>A0A974SF20_9BACL</name>
<gene>
    <name evidence="3" type="ORF">JI735_12615</name>
</gene>
<dbReference type="InterPro" id="IPR000086">
    <property type="entry name" value="NUDIX_hydrolase_dom"/>
</dbReference>
<evidence type="ECO:0000313" key="3">
    <source>
        <dbReference type="EMBL" id="QQZ64138.1"/>
    </source>
</evidence>
<proteinExistence type="inferred from homology"/>
<accession>A0A974SF20</accession>
<dbReference type="CDD" id="cd02883">
    <property type="entry name" value="NUDIX_Hydrolase"/>
    <property type="match status" value="1"/>
</dbReference>